<proteinExistence type="predicted"/>
<protein>
    <recommendedName>
        <fullName evidence="3">Head-tail adaptor protein</fullName>
    </recommendedName>
</protein>
<organism evidence="1 2">
    <name type="scientific">Deinococcus multiflagellatus</name>
    <dbReference type="NCBI Taxonomy" id="1656887"/>
    <lineage>
        <taxon>Bacteria</taxon>
        <taxon>Thermotogati</taxon>
        <taxon>Deinococcota</taxon>
        <taxon>Deinococci</taxon>
        <taxon>Deinococcales</taxon>
        <taxon>Deinococcaceae</taxon>
        <taxon>Deinococcus</taxon>
    </lineage>
</organism>
<evidence type="ECO:0000313" key="2">
    <source>
        <dbReference type="Proteomes" id="UP001596317"/>
    </source>
</evidence>
<evidence type="ECO:0008006" key="3">
    <source>
        <dbReference type="Google" id="ProtNLM"/>
    </source>
</evidence>
<name>A0ABW1ZEZ2_9DEIO</name>
<dbReference type="RefSeq" id="WP_380053931.1">
    <property type="nucleotide sequence ID" value="NZ_JBHSWB010000001.1"/>
</dbReference>
<accession>A0ABW1ZEZ2</accession>
<keyword evidence="2" id="KW-1185">Reference proteome</keyword>
<dbReference type="Proteomes" id="UP001596317">
    <property type="component" value="Unassembled WGS sequence"/>
</dbReference>
<dbReference type="EMBL" id="JBHSWB010000001">
    <property type="protein sequence ID" value="MFC6659368.1"/>
    <property type="molecule type" value="Genomic_DNA"/>
</dbReference>
<gene>
    <name evidence="1" type="ORF">ACFP90_02520</name>
</gene>
<comment type="caution">
    <text evidence="1">The sequence shown here is derived from an EMBL/GenBank/DDBJ whole genome shotgun (WGS) entry which is preliminary data.</text>
</comment>
<sequence length="77" mass="8292">MPLALGLASGPQGGALTDNPTHKVTVYTVFGTPPADLAENRRVTIDGIAYTILRNGIQRDAGTWTVYLRAVRETVRP</sequence>
<evidence type="ECO:0000313" key="1">
    <source>
        <dbReference type="EMBL" id="MFC6659368.1"/>
    </source>
</evidence>
<reference evidence="2" key="1">
    <citation type="journal article" date="2019" name="Int. J. Syst. Evol. Microbiol.">
        <title>The Global Catalogue of Microorganisms (GCM) 10K type strain sequencing project: providing services to taxonomists for standard genome sequencing and annotation.</title>
        <authorList>
            <consortium name="The Broad Institute Genomics Platform"/>
            <consortium name="The Broad Institute Genome Sequencing Center for Infectious Disease"/>
            <person name="Wu L."/>
            <person name="Ma J."/>
        </authorList>
    </citation>
    <scope>NUCLEOTIDE SEQUENCE [LARGE SCALE GENOMIC DNA]</scope>
    <source>
        <strain evidence="2">CCUG 63830</strain>
    </source>
</reference>